<feature type="binding site" evidence="5">
    <location>
        <begin position="100"/>
        <end position="103"/>
    </location>
    <ligand>
        <name>NAD(+)</name>
        <dbReference type="ChEBI" id="CHEBI:57540"/>
    </ligand>
</feature>
<evidence type="ECO:0000256" key="1">
    <source>
        <dbReference type="ARBA" id="ARBA00022679"/>
    </source>
</evidence>
<comment type="caution">
    <text evidence="5">Lacks conserved residue(s) required for the propagation of feature annotation.</text>
</comment>
<dbReference type="PROSITE" id="PS50305">
    <property type="entry name" value="SIRTUIN"/>
    <property type="match status" value="1"/>
</dbReference>
<feature type="binding site" evidence="5">
    <location>
        <begin position="218"/>
        <end position="220"/>
    </location>
    <ligand>
        <name>NAD(+)</name>
        <dbReference type="ChEBI" id="CHEBI:57540"/>
    </ligand>
</feature>
<dbReference type="GO" id="GO:0005737">
    <property type="term" value="C:cytoplasm"/>
    <property type="evidence" value="ECO:0007669"/>
    <property type="project" value="UniProtKB-SubCell"/>
</dbReference>
<evidence type="ECO:0000259" key="7">
    <source>
        <dbReference type="PROSITE" id="PS50305"/>
    </source>
</evidence>
<comment type="cofactor">
    <cofactor evidence="5">
        <name>Zn(2+)</name>
        <dbReference type="ChEBI" id="CHEBI:29105"/>
    </cofactor>
    <text evidence="5">Binds 1 zinc ion per subunit.</text>
</comment>
<name>A0A4S3KB76_9GAMM</name>
<comment type="catalytic activity">
    <reaction evidence="5">
        <text>N(6)-acetyl-L-lysyl-[protein] + NAD(+) + H2O = 2''-O-acetyl-ADP-D-ribose + nicotinamide + L-lysyl-[protein]</text>
        <dbReference type="Rhea" id="RHEA:43636"/>
        <dbReference type="Rhea" id="RHEA-COMP:9752"/>
        <dbReference type="Rhea" id="RHEA-COMP:10731"/>
        <dbReference type="ChEBI" id="CHEBI:15377"/>
        <dbReference type="ChEBI" id="CHEBI:17154"/>
        <dbReference type="ChEBI" id="CHEBI:29969"/>
        <dbReference type="ChEBI" id="CHEBI:57540"/>
        <dbReference type="ChEBI" id="CHEBI:61930"/>
        <dbReference type="ChEBI" id="CHEBI:83767"/>
        <dbReference type="EC" id="2.3.1.286"/>
    </reaction>
</comment>
<dbReference type="InterPro" id="IPR026587">
    <property type="entry name" value="Sirtuin_class_II"/>
</dbReference>
<keyword evidence="3 5" id="KW-0862">Zinc</keyword>
<dbReference type="HAMAP" id="MF_01967">
    <property type="entry name" value="Sirtuin_ClassII"/>
    <property type="match status" value="1"/>
</dbReference>
<dbReference type="Gene3D" id="3.30.1600.10">
    <property type="entry name" value="SIR2/SIRT2 'Small Domain"/>
    <property type="match status" value="1"/>
</dbReference>
<proteinExistence type="inferred from homology"/>
<dbReference type="GO" id="GO:0070403">
    <property type="term" value="F:NAD+ binding"/>
    <property type="evidence" value="ECO:0007669"/>
    <property type="project" value="UniProtKB-UniRule"/>
</dbReference>
<dbReference type="NCBIfam" id="NF003738">
    <property type="entry name" value="PRK05333.1"/>
    <property type="match status" value="1"/>
</dbReference>
<comment type="function">
    <text evidence="5">NAD-dependent protein deacetylase which modulates the activities of several enzymes which are inactive in their acetylated form.</text>
</comment>
<dbReference type="EC" id="2.3.1.286" evidence="5"/>
<dbReference type="RefSeq" id="WP_133881556.1">
    <property type="nucleotide sequence ID" value="NZ_MWIN01000001.1"/>
</dbReference>
<dbReference type="Proteomes" id="UP000295341">
    <property type="component" value="Unassembled WGS sequence"/>
</dbReference>
<dbReference type="GO" id="GO:0017136">
    <property type="term" value="F:histone deacetylase activity, NAD-dependent"/>
    <property type="evidence" value="ECO:0007669"/>
    <property type="project" value="TreeGrafter"/>
</dbReference>
<dbReference type="CDD" id="cd01409">
    <property type="entry name" value="SIRT4"/>
    <property type="match status" value="1"/>
</dbReference>
<gene>
    <name evidence="5" type="primary">cobB</name>
    <name evidence="8" type="ORF">DFR24_2085</name>
</gene>
<dbReference type="InterPro" id="IPR026591">
    <property type="entry name" value="Sirtuin_cat_small_dom_sf"/>
</dbReference>
<keyword evidence="4 5" id="KW-0520">NAD</keyword>
<comment type="subcellular location">
    <subcellularLocation>
        <location evidence="5">Cytoplasm</location>
    </subcellularLocation>
</comment>
<evidence type="ECO:0000256" key="3">
    <source>
        <dbReference type="ARBA" id="ARBA00022833"/>
    </source>
</evidence>
<protein>
    <recommendedName>
        <fullName evidence="5">NAD-dependent protein deacetylase</fullName>
        <ecNumber evidence="5">2.3.1.286</ecNumber>
    </recommendedName>
    <alternativeName>
        <fullName evidence="5">Regulatory protein SIR2 homolog</fullName>
    </alternativeName>
</protein>
<sequence>MDAVTALQDFLERHPRLFVLTGAGCSTGSGIPDYRDDAGEWKRKPPVRHQEFVGDGKVRARYWARSMVGWTHMRNAQPNAAHRALAAIERQGRLQTLLTQNVDGLHQKAGSRAVIDLHGRIAQVVCLACAERSEREHFQQRLLALNPQYADLAGAHAPDGDADLERSDFSDFVVPGCEACDVGVLKPDVVFFGANVPPGRVTQSMEALDAADALLIVGSSLMVWSGYRFAARAAERGLPIAAINRGRTRADSLLGLKVEADCAEILGRLPGPDGDVESSRVASCS</sequence>
<keyword evidence="1 5" id="KW-0808">Transferase</keyword>
<comment type="caution">
    <text evidence="8">The sequence shown here is derived from an EMBL/GenBank/DDBJ whole genome shotgun (WGS) entry which is preliminary data.</text>
</comment>
<dbReference type="GO" id="GO:0008270">
    <property type="term" value="F:zinc ion binding"/>
    <property type="evidence" value="ECO:0007669"/>
    <property type="project" value="UniProtKB-UniRule"/>
</dbReference>
<keyword evidence="9" id="KW-1185">Reference proteome</keyword>
<feature type="domain" description="Deacetylase sirtuin-type" evidence="7">
    <location>
        <begin position="1"/>
        <end position="285"/>
    </location>
</feature>
<accession>A0A4S3KB76</accession>
<dbReference type="Pfam" id="PF02146">
    <property type="entry name" value="SIR2"/>
    <property type="match status" value="1"/>
</dbReference>
<feature type="binding site" evidence="5">
    <location>
        <position position="262"/>
    </location>
    <ligand>
        <name>NAD(+)</name>
        <dbReference type="ChEBI" id="CHEBI:57540"/>
    </ligand>
</feature>
<dbReference type="InterPro" id="IPR029035">
    <property type="entry name" value="DHS-like_NAD/FAD-binding_dom"/>
</dbReference>
<dbReference type="PANTHER" id="PTHR11085">
    <property type="entry name" value="NAD-DEPENDENT PROTEIN DEACYLASE SIRTUIN-5, MITOCHONDRIAL-RELATED"/>
    <property type="match status" value="1"/>
</dbReference>
<dbReference type="PANTHER" id="PTHR11085:SF10">
    <property type="entry name" value="NAD-DEPENDENT PROTEIN DEACYLASE SIRTUIN-5, MITOCHONDRIAL-RELATED"/>
    <property type="match status" value="1"/>
</dbReference>
<evidence type="ECO:0000256" key="2">
    <source>
        <dbReference type="ARBA" id="ARBA00022723"/>
    </source>
</evidence>
<feature type="binding site" evidence="5">
    <location>
        <begin position="244"/>
        <end position="246"/>
    </location>
    <ligand>
        <name>NAD(+)</name>
        <dbReference type="ChEBI" id="CHEBI:57540"/>
    </ligand>
</feature>
<dbReference type="InterPro" id="IPR003000">
    <property type="entry name" value="Sirtuin"/>
</dbReference>
<dbReference type="Gene3D" id="3.40.50.1220">
    <property type="entry name" value="TPP-binding domain"/>
    <property type="match status" value="1"/>
</dbReference>
<comment type="similarity">
    <text evidence="5">Belongs to the sirtuin family. Class II subfamily.</text>
</comment>
<feature type="binding site" evidence="5 6">
    <location>
        <position position="180"/>
    </location>
    <ligand>
        <name>Zn(2+)</name>
        <dbReference type="ChEBI" id="CHEBI:29105"/>
    </ligand>
</feature>
<feature type="active site" description="Proton acceptor" evidence="5 6">
    <location>
        <position position="118"/>
    </location>
</feature>
<dbReference type="AlphaFoldDB" id="A0A4S3KB76"/>
<dbReference type="SUPFAM" id="SSF52467">
    <property type="entry name" value="DHS-like NAD/FAD-binding domain"/>
    <property type="match status" value="1"/>
</dbReference>
<reference evidence="8 9" key="1">
    <citation type="submission" date="2019-03" db="EMBL/GenBank/DDBJ databases">
        <title>Genomic Encyclopedia of Type Strains, Phase IV (KMG-IV): sequencing the most valuable type-strain genomes for metagenomic binning, comparative biology and taxonomic classification.</title>
        <authorList>
            <person name="Goeker M."/>
        </authorList>
    </citation>
    <scope>NUCLEOTIDE SEQUENCE [LARGE SCALE GENOMIC DNA]</scope>
    <source>
        <strain evidence="8 9">DSM 26377</strain>
    </source>
</reference>
<feature type="binding site" evidence="5 6">
    <location>
        <position position="129"/>
    </location>
    <ligand>
        <name>Zn(2+)</name>
        <dbReference type="ChEBI" id="CHEBI:29105"/>
    </ligand>
</feature>
<organism evidence="8 9">
    <name type="scientific">Panacagrimonas perspica</name>
    <dbReference type="NCBI Taxonomy" id="381431"/>
    <lineage>
        <taxon>Bacteria</taxon>
        <taxon>Pseudomonadati</taxon>
        <taxon>Pseudomonadota</taxon>
        <taxon>Gammaproteobacteria</taxon>
        <taxon>Nevskiales</taxon>
        <taxon>Nevskiaceae</taxon>
        <taxon>Panacagrimonas</taxon>
    </lineage>
</organism>
<dbReference type="InterPro" id="IPR050134">
    <property type="entry name" value="NAD-dep_sirtuin_deacylases"/>
</dbReference>
<keyword evidence="2 5" id="KW-0479">Metal-binding</keyword>
<evidence type="ECO:0000256" key="4">
    <source>
        <dbReference type="ARBA" id="ARBA00023027"/>
    </source>
</evidence>
<evidence type="ECO:0000256" key="6">
    <source>
        <dbReference type="PROSITE-ProRule" id="PRU00236"/>
    </source>
</evidence>
<dbReference type="OrthoDB" id="9800582at2"/>
<dbReference type="EMBL" id="SOBT01000008">
    <property type="protein sequence ID" value="TDU32685.1"/>
    <property type="molecule type" value="Genomic_DNA"/>
</dbReference>
<feature type="binding site" evidence="5 6">
    <location>
        <position position="177"/>
    </location>
    <ligand>
        <name>Zn(2+)</name>
        <dbReference type="ChEBI" id="CHEBI:29105"/>
    </ligand>
</feature>
<evidence type="ECO:0000313" key="9">
    <source>
        <dbReference type="Proteomes" id="UP000295341"/>
    </source>
</evidence>
<evidence type="ECO:0000256" key="5">
    <source>
        <dbReference type="HAMAP-Rule" id="MF_01967"/>
    </source>
</evidence>
<dbReference type="InterPro" id="IPR026590">
    <property type="entry name" value="Ssirtuin_cat_dom"/>
</dbReference>
<keyword evidence="5" id="KW-0963">Cytoplasm</keyword>
<evidence type="ECO:0000313" key="8">
    <source>
        <dbReference type="EMBL" id="TDU32685.1"/>
    </source>
</evidence>
<feature type="binding site" evidence="5 6">
    <location>
        <position position="126"/>
    </location>
    <ligand>
        <name>Zn(2+)</name>
        <dbReference type="ChEBI" id="CHEBI:29105"/>
    </ligand>
</feature>